<evidence type="ECO:0000256" key="1">
    <source>
        <dbReference type="ARBA" id="ARBA00022729"/>
    </source>
</evidence>
<dbReference type="Proteomes" id="UP000827986">
    <property type="component" value="Unassembled WGS sequence"/>
</dbReference>
<keyword evidence="2" id="KW-0677">Repeat</keyword>
<dbReference type="SUPFAM" id="SSF49899">
    <property type="entry name" value="Concanavalin A-like lectins/glucanases"/>
    <property type="match status" value="1"/>
</dbReference>
<accession>A0A9D3X4J3</accession>
<sequence>TVCPIMRPGGHQLRHIYKENLDVSGFDLAESFSLRQASCGGEKTCFKLGSTPLIRDTRQVFPNGLPEEYSLIATFRVRRNTRKERWHIWQILNQHDTPQVSVIVDGSKKVVEYIAKSAQGNVLHHTFKNREIYPLFDRQWHKVAVSIQSRIVSLYVDCNLIERWQTDLKDSIDFQGQTFIAARAADDKPVDVSCTMERARQRPVQSDRSYSGSSGLLEGITPGVCDIENTLQIDSIKSPPNLGTSSLVNLEKVASWLVQVQSFLWVSVNGCYGKRGRDKDKGNGYRQPSGFISKFSCPVLSQDTTQSLKHLVSLSPQNRHAKHTMLCSPILIRQVDFPCWPVHEVIRNVHVAKSRLEPMCSFGNCLE</sequence>
<evidence type="ECO:0000259" key="3">
    <source>
        <dbReference type="SMART" id="SM00210"/>
    </source>
</evidence>
<dbReference type="AlphaFoldDB" id="A0A9D3X4J3"/>
<gene>
    <name evidence="4" type="ORF">KIL84_017005</name>
</gene>
<protein>
    <recommendedName>
        <fullName evidence="3">Thrombospondin-like N-terminal domain-containing protein</fullName>
    </recommendedName>
</protein>
<dbReference type="InterPro" id="IPR013320">
    <property type="entry name" value="ConA-like_dom_sf"/>
</dbReference>
<dbReference type="InterPro" id="IPR048287">
    <property type="entry name" value="TSPN-like_N"/>
</dbReference>
<keyword evidence="1" id="KW-0732">Signal</keyword>
<proteinExistence type="predicted"/>
<dbReference type="EMBL" id="JAHDVG010000482">
    <property type="protein sequence ID" value="KAH1173166.1"/>
    <property type="molecule type" value="Genomic_DNA"/>
</dbReference>
<reference evidence="4" key="1">
    <citation type="submission" date="2021-09" db="EMBL/GenBank/DDBJ databases">
        <title>The genome of Mauremys mutica provides insights into the evolution of semi-aquatic lifestyle.</title>
        <authorList>
            <person name="Gong S."/>
            <person name="Gao Y."/>
        </authorList>
    </citation>
    <scope>NUCLEOTIDE SEQUENCE</scope>
    <source>
        <strain evidence="4">MM-2020</strain>
        <tissue evidence="4">Muscle</tissue>
    </source>
</reference>
<organism evidence="4 5">
    <name type="scientific">Mauremys mutica</name>
    <name type="common">yellowpond turtle</name>
    <dbReference type="NCBI Taxonomy" id="74926"/>
    <lineage>
        <taxon>Eukaryota</taxon>
        <taxon>Metazoa</taxon>
        <taxon>Chordata</taxon>
        <taxon>Craniata</taxon>
        <taxon>Vertebrata</taxon>
        <taxon>Euteleostomi</taxon>
        <taxon>Archelosauria</taxon>
        <taxon>Testudinata</taxon>
        <taxon>Testudines</taxon>
        <taxon>Cryptodira</taxon>
        <taxon>Durocryptodira</taxon>
        <taxon>Testudinoidea</taxon>
        <taxon>Geoemydidae</taxon>
        <taxon>Geoemydinae</taxon>
        <taxon>Mauremys</taxon>
    </lineage>
</organism>
<name>A0A9D3X4J3_9SAUR</name>
<evidence type="ECO:0000256" key="2">
    <source>
        <dbReference type="ARBA" id="ARBA00022737"/>
    </source>
</evidence>
<keyword evidence="5" id="KW-1185">Reference proteome</keyword>
<comment type="caution">
    <text evidence="4">The sequence shown here is derived from an EMBL/GenBank/DDBJ whole genome shotgun (WGS) entry which is preliminary data.</text>
</comment>
<evidence type="ECO:0000313" key="4">
    <source>
        <dbReference type="EMBL" id="KAH1173166.1"/>
    </source>
</evidence>
<feature type="non-terminal residue" evidence="4">
    <location>
        <position position="1"/>
    </location>
</feature>
<feature type="domain" description="Thrombospondin-like N-terminal" evidence="3">
    <location>
        <begin position="19"/>
        <end position="203"/>
    </location>
</feature>
<evidence type="ECO:0000313" key="5">
    <source>
        <dbReference type="Proteomes" id="UP000827986"/>
    </source>
</evidence>
<dbReference type="SMART" id="SM00210">
    <property type="entry name" value="TSPN"/>
    <property type="match status" value="1"/>
</dbReference>
<dbReference type="Gene3D" id="2.60.120.200">
    <property type="match status" value="1"/>
</dbReference>